<keyword evidence="2" id="KW-1133">Transmembrane helix</keyword>
<name>A0A1I7B1L5_9HYPH</name>
<sequence length="545" mass="61499">MLSNSRIQPVSWMPAMGIQARFLLGLGLCLLADYLFFGHRAEIGFSLFIVAVAFAVMLLGGHRVSPRLAWITMLTVIIGVVPSVLQWDFLSGLIAILALAMCTLIMNQRVNAFDLKMVKILLIFLRRWPLGFIKDMFTLSRVKRRKRPLSNYAKLAFTWFLPLTLFPIFLYLFSSSNPVIEQWLLSINLGKLFEKLNMARIVFWSITFALIWPFLRVKFRKKLKRNKAAESSAKTPEQQTVQAYQSVMDEIFGYKAVVRSLVLFNGLFALQTVLDAFYLWGSQELPAGTTYANYAHKGVYTLIIAALLAAIFVLFASRSGASTAKSKLVKVLLLAWTIQTALLVASCLARLGNYVGVYSMTYLRLYALIWVILVLIGVLSIIAKLALGRNNGWLVRVNMLAVAGILYTLSLTNTAALIADYNVTYADNSKFDHWYLISLGPQAIPAIDAKIRSELERGVTANNSDLLELWSSRRSMARTVKYNADDWRLWSLRNQLLLNYLQENEVPTRPQSPTKPQAPTQQETPAKLQTPASDSRTRYREDPGL</sequence>
<feature type="transmembrane region" description="Helical" evidence="2">
    <location>
        <begin position="198"/>
        <end position="215"/>
    </location>
</feature>
<keyword evidence="2" id="KW-0472">Membrane</keyword>
<keyword evidence="4" id="KW-1185">Reference proteome</keyword>
<feature type="transmembrane region" description="Helical" evidence="2">
    <location>
        <begin position="152"/>
        <end position="173"/>
    </location>
</feature>
<dbReference type="AlphaFoldDB" id="A0A1I7B1L5"/>
<evidence type="ECO:0000256" key="1">
    <source>
        <dbReference type="SAM" id="MobiDB-lite"/>
    </source>
</evidence>
<evidence type="ECO:0000313" key="3">
    <source>
        <dbReference type="EMBL" id="SFT81069.1"/>
    </source>
</evidence>
<feature type="transmembrane region" description="Helical" evidence="2">
    <location>
        <begin position="43"/>
        <end position="61"/>
    </location>
</feature>
<accession>A0A1I7B1L5</accession>
<dbReference type="RefSeq" id="WP_208608915.1">
    <property type="nucleotide sequence ID" value="NZ_FPBD01000003.1"/>
</dbReference>
<feature type="transmembrane region" description="Helical" evidence="2">
    <location>
        <begin position="299"/>
        <end position="316"/>
    </location>
</feature>
<feature type="transmembrane region" description="Helical" evidence="2">
    <location>
        <begin position="20"/>
        <end position="37"/>
    </location>
</feature>
<gene>
    <name evidence="3" type="ORF">SAMN05444141_103545</name>
</gene>
<protein>
    <submittedName>
        <fullName evidence="3">Uncharacterized protein</fullName>
    </submittedName>
</protein>
<dbReference type="InterPro" id="IPR025291">
    <property type="entry name" value="DUF4153"/>
</dbReference>
<feature type="transmembrane region" description="Helical" evidence="2">
    <location>
        <begin position="399"/>
        <end position="419"/>
    </location>
</feature>
<feature type="region of interest" description="Disordered" evidence="1">
    <location>
        <begin position="505"/>
        <end position="545"/>
    </location>
</feature>
<evidence type="ECO:0000256" key="2">
    <source>
        <dbReference type="SAM" id="Phobius"/>
    </source>
</evidence>
<feature type="compositionally biased region" description="Basic and acidic residues" evidence="1">
    <location>
        <begin position="535"/>
        <end position="545"/>
    </location>
</feature>
<feature type="transmembrane region" description="Helical" evidence="2">
    <location>
        <begin position="256"/>
        <end position="279"/>
    </location>
</feature>
<dbReference type="EMBL" id="FPBD01000003">
    <property type="protein sequence ID" value="SFT81069.1"/>
    <property type="molecule type" value="Genomic_DNA"/>
</dbReference>
<feature type="transmembrane region" description="Helical" evidence="2">
    <location>
        <begin position="328"/>
        <end position="351"/>
    </location>
</feature>
<reference evidence="4" key="1">
    <citation type="submission" date="2016-10" db="EMBL/GenBank/DDBJ databases">
        <authorList>
            <person name="Varghese N."/>
            <person name="Submissions S."/>
        </authorList>
    </citation>
    <scope>NUCLEOTIDE SEQUENCE [LARGE SCALE GENOMIC DNA]</scope>
    <source>
        <strain evidence="4">DSM 17465</strain>
    </source>
</reference>
<proteinExistence type="predicted"/>
<feature type="transmembrane region" description="Helical" evidence="2">
    <location>
        <begin position="91"/>
        <end position="107"/>
    </location>
</feature>
<dbReference type="Proteomes" id="UP000183371">
    <property type="component" value="Unassembled WGS sequence"/>
</dbReference>
<feature type="transmembrane region" description="Helical" evidence="2">
    <location>
        <begin position="363"/>
        <end position="387"/>
    </location>
</feature>
<feature type="compositionally biased region" description="Polar residues" evidence="1">
    <location>
        <begin position="509"/>
        <end position="524"/>
    </location>
</feature>
<dbReference type="Pfam" id="PF13687">
    <property type="entry name" value="DUF4153"/>
    <property type="match status" value="1"/>
</dbReference>
<organism evidence="3 4">
    <name type="scientific">Pseudovibrio denitrificans</name>
    <dbReference type="NCBI Taxonomy" id="258256"/>
    <lineage>
        <taxon>Bacteria</taxon>
        <taxon>Pseudomonadati</taxon>
        <taxon>Pseudomonadota</taxon>
        <taxon>Alphaproteobacteria</taxon>
        <taxon>Hyphomicrobiales</taxon>
        <taxon>Stappiaceae</taxon>
        <taxon>Pseudovibrio</taxon>
    </lineage>
</organism>
<keyword evidence="2" id="KW-0812">Transmembrane</keyword>
<evidence type="ECO:0000313" key="4">
    <source>
        <dbReference type="Proteomes" id="UP000183371"/>
    </source>
</evidence>